<dbReference type="VEuPathDB" id="FungiDB:BD410DRAFT_724129"/>
<dbReference type="InterPro" id="IPR025533">
    <property type="entry name" value="DUF4419"/>
</dbReference>
<proteinExistence type="predicted"/>
<dbReference type="PANTHER" id="PTHR31252:SF11">
    <property type="entry name" value="DUF4419 DOMAIN-CONTAINING PROTEIN"/>
    <property type="match status" value="1"/>
</dbReference>
<gene>
    <name evidence="1" type="ORF">BD410DRAFT_724129</name>
</gene>
<dbReference type="Pfam" id="PF14388">
    <property type="entry name" value="DUF4419"/>
    <property type="match status" value="1"/>
</dbReference>
<dbReference type="OrthoDB" id="9978173at2759"/>
<dbReference type="PANTHER" id="PTHR31252">
    <property type="entry name" value="DUF4419 DOMAIN-CONTAINING PROTEIN"/>
    <property type="match status" value="1"/>
</dbReference>
<reference evidence="1 2" key="1">
    <citation type="submission" date="2018-06" db="EMBL/GenBank/DDBJ databases">
        <title>A transcriptomic atlas of mushroom development highlights an independent origin of complex multicellularity.</title>
        <authorList>
            <consortium name="DOE Joint Genome Institute"/>
            <person name="Krizsan K."/>
            <person name="Almasi E."/>
            <person name="Merenyi Z."/>
            <person name="Sahu N."/>
            <person name="Viragh M."/>
            <person name="Koszo T."/>
            <person name="Mondo S."/>
            <person name="Kiss B."/>
            <person name="Balint B."/>
            <person name="Kues U."/>
            <person name="Barry K."/>
            <person name="Hegedus J.C."/>
            <person name="Henrissat B."/>
            <person name="Johnson J."/>
            <person name="Lipzen A."/>
            <person name="Ohm R."/>
            <person name="Nagy I."/>
            <person name="Pangilinan J."/>
            <person name="Yan J."/>
            <person name="Xiong Y."/>
            <person name="Grigoriev I.V."/>
            <person name="Hibbett D.S."/>
            <person name="Nagy L.G."/>
        </authorList>
    </citation>
    <scope>NUCLEOTIDE SEQUENCE [LARGE SCALE GENOMIC DNA]</scope>
    <source>
        <strain evidence="1 2">SZMC22713</strain>
    </source>
</reference>
<dbReference type="STRING" id="50990.A0A4Y7Q1T7"/>
<evidence type="ECO:0000313" key="2">
    <source>
        <dbReference type="Proteomes" id="UP000294933"/>
    </source>
</evidence>
<feature type="non-terminal residue" evidence="1">
    <location>
        <position position="1"/>
    </location>
</feature>
<name>A0A4Y7Q1T7_9AGAM</name>
<evidence type="ECO:0000313" key="1">
    <source>
        <dbReference type="EMBL" id="TDL21603.1"/>
    </source>
</evidence>
<organism evidence="1 2">
    <name type="scientific">Rickenella mellea</name>
    <dbReference type="NCBI Taxonomy" id="50990"/>
    <lineage>
        <taxon>Eukaryota</taxon>
        <taxon>Fungi</taxon>
        <taxon>Dikarya</taxon>
        <taxon>Basidiomycota</taxon>
        <taxon>Agaricomycotina</taxon>
        <taxon>Agaricomycetes</taxon>
        <taxon>Hymenochaetales</taxon>
        <taxon>Rickenellaceae</taxon>
        <taxon>Rickenella</taxon>
    </lineage>
</organism>
<sequence length="251" mass="27587">CGIPSITLQGTAADWSSLAFRIEKIDAFELGPEVSAWCCLLRPVLAQFIAAFDHVDLPFWSTICSYMPGGSGPTFVGGWITAFCAWDKDGKWLGAPHGNIVSAASTLSSQKTRTWELPPYKVDEDGFEVDGNERRPLVYGGMAYPLVDTNFLPHGYCEVDVILEDNGEKLNCTMLAGNIGVSFSSSEGDGGQWDTLQASPQWFIFVKGERRNSVVPVVNTSARVTTEPTHVTTTNFWSRLLACLRPRRVSR</sequence>
<protein>
    <submittedName>
        <fullName evidence="1">Uncharacterized protein</fullName>
    </submittedName>
</protein>
<dbReference type="EMBL" id="ML170179">
    <property type="protein sequence ID" value="TDL21603.1"/>
    <property type="molecule type" value="Genomic_DNA"/>
</dbReference>
<accession>A0A4Y7Q1T7</accession>
<keyword evidence="2" id="KW-1185">Reference proteome</keyword>
<dbReference type="Proteomes" id="UP000294933">
    <property type="component" value="Unassembled WGS sequence"/>
</dbReference>
<dbReference type="AlphaFoldDB" id="A0A4Y7Q1T7"/>